<feature type="region of interest" description="Disordered" evidence="1">
    <location>
        <begin position="1417"/>
        <end position="1456"/>
    </location>
</feature>
<name>A0A0G4I3E8_9ALVE</name>
<sequence length="1783" mass="186614">MEFFPISLRTPPLPVVAIVGGYNPVQHLLIESLHACSVSKHHTRRCHYVWTDFGFQLPVKLDLGKKEAPNTEGIIKEDWFAKVRSLQQPAAVIFFLDWTAYPKTAPVLTSNSQSALAALPPEAQAQVAQVRELESHAVAQVEGFRESVKARYHKGRQVPRLIVFLVLPEGLPKPEERVRFLQTALPTGALQAVVVTVGLPADQRGLMTKVERVESLAYDLSCEYYKEREEDCLRTAQRHRHSGSHGSGPSQAQVQIMKVRAYIKNGFFAEFRNDARASLGGYIRAWEACASDTRVGDAEERMTVCNYLSLRMFDIYLDKRDVSKAAFHFKAHAACLRESGNVPTEAIKEYLPELWNVQMHLLFAAMLQKHYADFPREHEPRDLFHVPAFHQKRAALQLRALRMVSRSILMAVTQGATAGGGLSRVLSSERQAKAQGTELVRPLWVGKPPVLRHPDGAVADEDTAALRRLLWAAGLATAGEGGEELLLSNVVEEFSRGSGGGERGEGAMRVSADGFVEKTESCSRLLVRALGHFCEMRGRRREGCVLLELIGDELLEGGKTREAFEIFAVLGPLASAHGWWSMATLAVARLSVLLLWSGGLAASSVLCRLASLDPSIMKEWGGASKTGGGGGILGGLSGTEAGAVERLILCVTSSKTGSGGVVVPSSPLRTQRDQAVTGGLAGGLLMQCLLDLNGLLLLNSKALGDAVGEKRREIAGALRSASAICGSSGTVPLLGVPALSASLSVSLQGGGPGKGGDSCGLIVSVWVHGDLGDSVAVQKVEIFGTVVGEGGEGVVSQTGQEGVLGVWSAGAPGGEVVWQCMPDGSAPCLRVDVGISPESLKSARGESGSVNVRGKKESLAVASVRLSCSAPFQGTVQITQLREAGGEKGTGGKERLSGQWPGSVSELSVILEDCSLGGRATTDAVGKGRRMGRENVWTGWLRGRTSSSPISFSPQTTGMGGGALRLPLLLSLPEGKGHTGGDAQAFDFLDLSLEVPPLLRGGAEGDLLSLSADSGRAETGGRNVRPRASLHPPPPSCGAVGSGDESGTSSGRLSRKGKMQGGVVACSTAVTALLGERVPVVLTVSQKNGLREALSGHHQYFLRITGSESDGMRGMKASAAGSGGGVGGRDKDKSEGERDSVALSRPSVCVVMRGDSDSTSTPLPSGRPCPLSLFPISSSSTQTAPGSSTPNTDMPLPLDACAFPSSSSGTFPPSHSDSGILQTPQAGAPVEFSFLSRTEGEGRPSSSSSVPLLFAQRCNSTEMLSSVGVPLVLSSHSAGQFLFTLELAVMKKDGNEEVVVAKKSVLVSASFFNPFVVSSKASLMRSPLREGDKREENSGDCPTAQGGQCRRRSFVSRLVEISVNSSGVPRPSSSNHPHMQRGSGGGGGGGGTRGGVGEGSLASQPLMSVRECNLILRSSDGDRREPRVRPSAPKWLALSESPPGGRTGRPGNESGKGVLSLKGRLSVLFVAPVGGSRGETGGEGRGGAGTSMGIVSAEAQIPTHSAQVDAFASAQVEIVWRRLPQSLPFPFSSFPYNMLASSFSVPLPPLPPAASTWLKKPVRIVTDHPERVLYGVPFTLSATITNSGPRHANLRVVLRAPAGSSMAAGGPVSPTFTRQGTGGGRRSSSASAAGDGGKGQGPFEELPPDFPFLLSGPQSSEVFLLPNLNLPLLGEGPGEGERGTDADSECCSSVTLRFSLVPVRPGPAFLPVVCAFEQEKAAGGSSPGESDRPGVVSGSPKGAPAQQFASSSPTKMMSSSGLDLEAPGFFAGPLSTVVVDGGS</sequence>
<feature type="compositionally biased region" description="Low complexity" evidence="1">
    <location>
        <begin position="1750"/>
        <end position="1760"/>
    </location>
</feature>
<feature type="compositionally biased region" description="Basic and acidic residues" evidence="1">
    <location>
        <begin position="1419"/>
        <end position="1428"/>
    </location>
</feature>
<feature type="region of interest" description="Disordered" evidence="1">
    <location>
        <begin position="1364"/>
        <end position="1403"/>
    </location>
</feature>
<feature type="compositionally biased region" description="Basic and acidic residues" evidence="1">
    <location>
        <begin position="1128"/>
        <end position="1140"/>
    </location>
</feature>
<protein>
    <recommendedName>
        <fullName evidence="3">Trafficking protein particle complex subunit 11 domain-containing protein</fullName>
    </recommendedName>
</protein>
<feature type="compositionally biased region" description="Gly residues" evidence="1">
    <location>
        <begin position="1382"/>
        <end position="1398"/>
    </location>
</feature>
<feature type="region of interest" description="Disordered" evidence="1">
    <location>
        <begin position="1721"/>
        <end position="1762"/>
    </location>
</feature>
<evidence type="ECO:0008006" key="3">
    <source>
        <dbReference type="Google" id="ProtNLM"/>
    </source>
</evidence>
<dbReference type="PANTHER" id="PTHR14374">
    <property type="entry name" value="FOIE GRAS"/>
    <property type="match status" value="1"/>
</dbReference>
<evidence type="ECO:0000256" key="1">
    <source>
        <dbReference type="SAM" id="MobiDB-lite"/>
    </source>
</evidence>
<dbReference type="PANTHER" id="PTHR14374:SF0">
    <property type="entry name" value="TRAFFICKING PROTEIN PARTICLE COMPLEX SUBUNIT 11"/>
    <property type="match status" value="1"/>
</dbReference>
<feature type="compositionally biased region" description="Polar residues" evidence="1">
    <location>
        <begin position="1364"/>
        <end position="1377"/>
    </location>
</feature>
<feature type="region of interest" description="Disordered" evidence="1">
    <location>
        <begin position="1010"/>
        <end position="1058"/>
    </location>
</feature>
<accession>A0A0G4I3E8</accession>
<feature type="region of interest" description="Disordered" evidence="1">
    <location>
        <begin position="1109"/>
        <end position="1195"/>
    </location>
</feature>
<dbReference type="EMBL" id="CDMZ01004963">
    <property type="protein sequence ID" value="CEM51496.1"/>
    <property type="molecule type" value="Genomic_DNA"/>
</dbReference>
<feature type="compositionally biased region" description="Low complexity" evidence="1">
    <location>
        <begin position="1177"/>
        <end position="1189"/>
    </location>
</feature>
<evidence type="ECO:0000313" key="2">
    <source>
        <dbReference type="EMBL" id="CEM51496.1"/>
    </source>
</evidence>
<gene>
    <name evidence="2" type="ORF">Cvel_10661</name>
</gene>
<feature type="region of interest" description="Disordered" evidence="1">
    <location>
        <begin position="1323"/>
        <end position="1348"/>
    </location>
</feature>
<feature type="compositionally biased region" description="Low complexity" evidence="1">
    <location>
        <begin position="1604"/>
        <end position="1619"/>
    </location>
</feature>
<organism evidence="2">
    <name type="scientific">Chromera velia CCMP2878</name>
    <dbReference type="NCBI Taxonomy" id="1169474"/>
    <lineage>
        <taxon>Eukaryota</taxon>
        <taxon>Sar</taxon>
        <taxon>Alveolata</taxon>
        <taxon>Colpodellida</taxon>
        <taxon>Chromeraceae</taxon>
        <taxon>Chromera</taxon>
    </lineage>
</organism>
<proteinExistence type="predicted"/>
<reference evidence="2" key="1">
    <citation type="submission" date="2014-11" db="EMBL/GenBank/DDBJ databases">
        <authorList>
            <person name="Otto D Thomas"/>
            <person name="Naeem Raeece"/>
        </authorList>
    </citation>
    <scope>NUCLEOTIDE SEQUENCE</scope>
</reference>
<feature type="compositionally biased region" description="Basic and acidic residues" evidence="1">
    <location>
        <begin position="1327"/>
        <end position="1337"/>
    </location>
</feature>
<dbReference type="VEuPathDB" id="CryptoDB:Cvel_10661"/>
<feature type="region of interest" description="Disordered" evidence="1">
    <location>
        <begin position="1604"/>
        <end position="1649"/>
    </location>
</feature>